<keyword evidence="1" id="KW-0472">Membrane</keyword>
<dbReference type="OrthoDB" id="145655at2157"/>
<feature type="transmembrane region" description="Helical" evidence="1">
    <location>
        <begin position="86"/>
        <end position="106"/>
    </location>
</feature>
<organism evidence="2 3">
    <name type="scientific">Halovenus aranensis</name>
    <dbReference type="NCBI Taxonomy" id="890420"/>
    <lineage>
        <taxon>Archaea</taxon>
        <taxon>Methanobacteriati</taxon>
        <taxon>Methanobacteriota</taxon>
        <taxon>Stenosarchaea group</taxon>
        <taxon>Halobacteria</taxon>
        <taxon>Halobacteriales</taxon>
        <taxon>Haloarculaceae</taxon>
        <taxon>Halovenus</taxon>
    </lineage>
</organism>
<evidence type="ECO:0008006" key="4">
    <source>
        <dbReference type="Google" id="ProtNLM"/>
    </source>
</evidence>
<feature type="transmembrane region" description="Helical" evidence="1">
    <location>
        <begin position="248"/>
        <end position="267"/>
    </location>
</feature>
<keyword evidence="1" id="KW-0812">Transmembrane</keyword>
<dbReference type="InterPro" id="IPR036927">
    <property type="entry name" value="Cyt_c_oxase-like_su1_sf"/>
</dbReference>
<dbReference type="EMBL" id="FNFC01000007">
    <property type="protein sequence ID" value="SDJ68908.1"/>
    <property type="molecule type" value="Genomic_DNA"/>
</dbReference>
<evidence type="ECO:0000313" key="3">
    <source>
        <dbReference type="Proteomes" id="UP000198856"/>
    </source>
</evidence>
<evidence type="ECO:0000313" key="2">
    <source>
        <dbReference type="EMBL" id="SDJ68908.1"/>
    </source>
</evidence>
<dbReference type="SUPFAM" id="SSF81442">
    <property type="entry name" value="Cytochrome c oxidase subunit I-like"/>
    <property type="match status" value="2"/>
</dbReference>
<feature type="transmembrane region" description="Helical" evidence="1">
    <location>
        <begin position="149"/>
        <end position="170"/>
    </location>
</feature>
<accession>A0A1G8VS34</accession>
<dbReference type="Gene3D" id="1.20.210.10">
    <property type="entry name" value="Cytochrome c oxidase-like, subunit I domain"/>
    <property type="match status" value="1"/>
</dbReference>
<sequence>MSAIPGTLDTAQQPPMTVPLRHFFVALGFLFAGVGVGVAWTVDAVPGLGRLAHVHLLLAGWVCLTIMGAMTQFVPVWSGTDLHSRTLASVQLGLVTVGLAGFAVAFLTSALPWLVAFGGVLLAGFWVFVYNIGRTLTTVDGYDVTEGHFLFALCCFLLLTVLGLALAVNLDRGVLSGLPVTHGGVRGAHVTLAVFGAVLTTIYGALYQLGTMFTQTALHDVDHHLQTAEEVGHPVGVVLLAAGRLLDWLFVARLGAVLLLVAALAVATVLGRKLVETQVEVTPMHRRYAVGVLALTLWALVSLPEWVRDPTDPTRLFGAEGAAHLLVVGFVGFIVLGTLYHVVPFVVWVHRYSDLLGFEDVPMIDDLYDDRVAAADFALTLSGTALLAGTSLVGGPQWLVGLGGVLLILGLCAVLANLLLVVRRHSPHTLDQIVLGSLTPRRADGEDRAEQRS</sequence>
<reference evidence="2 3" key="1">
    <citation type="submission" date="2016-10" db="EMBL/GenBank/DDBJ databases">
        <authorList>
            <person name="de Groot N.N."/>
        </authorList>
    </citation>
    <scope>NUCLEOTIDE SEQUENCE [LARGE SCALE GENOMIC DNA]</scope>
    <source>
        <strain evidence="2 3">IBRC-M10015</strain>
    </source>
</reference>
<dbReference type="STRING" id="890420.SAMN05216226_107129"/>
<feature type="transmembrane region" description="Helical" evidence="1">
    <location>
        <begin position="20"/>
        <end position="42"/>
    </location>
</feature>
<name>A0A1G8VS34_9EURY</name>
<dbReference type="AlphaFoldDB" id="A0A1G8VS34"/>
<gene>
    <name evidence="2" type="ORF">SAMN05216226_107129</name>
</gene>
<feature type="transmembrane region" description="Helical" evidence="1">
    <location>
        <begin position="113"/>
        <end position="129"/>
    </location>
</feature>
<protein>
    <recommendedName>
        <fullName evidence="4">Cytochrome C and Quinol oxidase polypeptide I</fullName>
    </recommendedName>
</protein>
<feature type="transmembrane region" description="Helical" evidence="1">
    <location>
        <begin position="327"/>
        <end position="350"/>
    </location>
</feature>
<feature type="transmembrane region" description="Helical" evidence="1">
    <location>
        <begin position="190"/>
        <end position="209"/>
    </location>
</feature>
<keyword evidence="1" id="KW-1133">Transmembrane helix</keyword>
<feature type="transmembrane region" description="Helical" evidence="1">
    <location>
        <begin position="288"/>
        <end position="307"/>
    </location>
</feature>
<evidence type="ECO:0000256" key="1">
    <source>
        <dbReference type="SAM" id="Phobius"/>
    </source>
</evidence>
<dbReference type="Proteomes" id="UP000198856">
    <property type="component" value="Unassembled WGS sequence"/>
</dbReference>
<dbReference type="RefSeq" id="WP_092702061.1">
    <property type="nucleotide sequence ID" value="NZ_FNFC01000007.1"/>
</dbReference>
<keyword evidence="3" id="KW-1185">Reference proteome</keyword>
<feature type="transmembrane region" description="Helical" evidence="1">
    <location>
        <begin position="371"/>
        <end position="392"/>
    </location>
</feature>
<feature type="transmembrane region" description="Helical" evidence="1">
    <location>
        <begin position="54"/>
        <end position="74"/>
    </location>
</feature>
<feature type="transmembrane region" description="Helical" evidence="1">
    <location>
        <begin position="398"/>
        <end position="422"/>
    </location>
</feature>
<proteinExistence type="predicted"/>